<dbReference type="Proteomes" id="UP000823772">
    <property type="component" value="Unassembled WGS sequence"/>
</dbReference>
<dbReference type="Gene3D" id="3.40.1780.10">
    <property type="entry name" value="QueA-like"/>
    <property type="match status" value="1"/>
</dbReference>
<dbReference type="PANTHER" id="PTHR30307:SF0">
    <property type="entry name" value="S-ADENOSYLMETHIONINE:TRNA RIBOSYLTRANSFERASE-ISOMERASE"/>
    <property type="match status" value="1"/>
</dbReference>
<evidence type="ECO:0000313" key="6">
    <source>
        <dbReference type="Proteomes" id="UP000823772"/>
    </source>
</evidence>
<accession>A0A9D9IY07</accession>
<sequence>MIPEIRISDYDYRLPDERIAKFPLERRDTSKLLVCGNDGEIKEDVFHNLPDYLEGNEMMVFNDTKVVPARLFFRKSTGAHIEIFCLEPYFPKDYNLSFASTGECEWN</sequence>
<gene>
    <name evidence="5" type="ORF">IAC87_00610</name>
</gene>
<dbReference type="GO" id="GO:0051075">
    <property type="term" value="F:S-adenosylmethionine:tRNA ribosyltransferase-isomerase activity"/>
    <property type="evidence" value="ECO:0007669"/>
    <property type="project" value="TreeGrafter"/>
</dbReference>
<dbReference type="Gene3D" id="2.40.10.240">
    <property type="entry name" value="QueA-like"/>
    <property type="match status" value="1"/>
</dbReference>
<keyword evidence="1" id="KW-0963">Cytoplasm</keyword>
<dbReference type="Pfam" id="PF02547">
    <property type="entry name" value="Queuosine_synth"/>
    <property type="match status" value="1"/>
</dbReference>
<name>A0A9D9IY07_9BACT</name>
<dbReference type="SUPFAM" id="SSF111337">
    <property type="entry name" value="QueA-like"/>
    <property type="match status" value="1"/>
</dbReference>
<dbReference type="FunFam" id="3.40.1780.10:FF:000005">
    <property type="entry name" value="S-adenosylmethionine:tRNA ribosyltransferase-isomerase"/>
    <property type="match status" value="1"/>
</dbReference>
<reference evidence="5" key="2">
    <citation type="journal article" date="2021" name="PeerJ">
        <title>Extensive microbial diversity within the chicken gut microbiome revealed by metagenomics and culture.</title>
        <authorList>
            <person name="Gilroy R."/>
            <person name="Ravi A."/>
            <person name="Getino M."/>
            <person name="Pursley I."/>
            <person name="Horton D.L."/>
            <person name="Alikhan N.F."/>
            <person name="Baker D."/>
            <person name="Gharbi K."/>
            <person name="Hall N."/>
            <person name="Watson M."/>
            <person name="Adriaenssens E.M."/>
            <person name="Foster-Nyarko E."/>
            <person name="Jarju S."/>
            <person name="Secka A."/>
            <person name="Antonio M."/>
            <person name="Oren A."/>
            <person name="Chaudhuri R.R."/>
            <person name="La Ragione R."/>
            <person name="Hildebrand F."/>
            <person name="Pallen M.J."/>
        </authorList>
    </citation>
    <scope>NUCLEOTIDE SEQUENCE</scope>
    <source>
        <strain evidence="5">B3-2255</strain>
    </source>
</reference>
<keyword evidence="3" id="KW-0949">S-adenosyl-L-methionine</keyword>
<evidence type="ECO:0000313" key="5">
    <source>
        <dbReference type="EMBL" id="MBO8481034.1"/>
    </source>
</evidence>
<dbReference type="InterPro" id="IPR042119">
    <property type="entry name" value="QueA_dom2"/>
</dbReference>
<dbReference type="PANTHER" id="PTHR30307">
    <property type="entry name" value="S-ADENOSYLMETHIONINE:TRNA RIBOSYLTRANSFERASE-ISOMERASE"/>
    <property type="match status" value="1"/>
</dbReference>
<keyword evidence="4" id="KW-0671">Queuosine biosynthesis</keyword>
<evidence type="ECO:0000256" key="1">
    <source>
        <dbReference type="ARBA" id="ARBA00022490"/>
    </source>
</evidence>
<dbReference type="InterPro" id="IPR003699">
    <property type="entry name" value="QueA"/>
</dbReference>
<dbReference type="GO" id="GO:0008616">
    <property type="term" value="P:tRNA queuosine(34) biosynthetic process"/>
    <property type="evidence" value="ECO:0007669"/>
    <property type="project" value="UniProtKB-KW"/>
</dbReference>
<organism evidence="5 6">
    <name type="scientific">Candidatus Merdivivens faecigallinarum</name>
    <dbReference type="NCBI Taxonomy" id="2840871"/>
    <lineage>
        <taxon>Bacteria</taxon>
        <taxon>Pseudomonadati</taxon>
        <taxon>Bacteroidota</taxon>
        <taxon>Bacteroidia</taxon>
        <taxon>Bacteroidales</taxon>
        <taxon>Muribaculaceae</taxon>
        <taxon>Muribaculaceae incertae sedis</taxon>
        <taxon>Candidatus Merdivivens</taxon>
    </lineage>
</organism>
<dbReference type="InterPro" id="IPR042118">
    <property type="entry name" value="QueA_dom1"/>
</dbReference>
<protein>
    <submittedName>
        <fullName evidence="5">S-adenosylmethionine:tRNA ribosyltransferase-isomerase</fullName>
    </submittedName>
</protein>
<dbReference type="EMBL" id="JADILY010000010">
    <property type="protein sequence ID" value="MBO8481034.1"/>
    <property type="molecule type" value="Genomic_DNA"/>
</dbReference>
<reference evidence="5" key="1">
    <citation type="submission" date="2020-10" db="EMBL/GenBank/DDBJ databases">
        <authorList>
            <person name="Gilroy R."/>
        </authorList>
    </citation>
    <scope>NUCLEOTIDE SEQUENCE</scope>
    <source>
        <strain evidence="5">B3-2255</strain>
    </source>
</reference>
<evidence type="ECO:0000256" key="3">
    <source>
        <dbReference type="ARBA" id="ARBA00022691"/>
    </source>
</evidence>
<dbReference type="AlphaFoldDB" id="A0A9D9IY07"/>
<comment type="caution">
    <text evidence="5">The sequence shown here is derived from an EMBL/GenBank/DDBJ whole genome shotgun (WGS) entry which is preliminary data.</text>
</comment>
<dbReference type="InterPro" id="IPR036100">
    <property type="entry name" value="QueA_sf"/>
</dbReference>
<keyword evidence="2" id="KW-0808">Transferase</keyword>
<feature type="non-terminal residue" evidence="5">
    <location>
        <position position="107"/>
    </location>
</feature>
<evidence type="ECO:0000256" key="4">
    <source>
        <dbReference type="ARBA" id="ARBA00022785"/>
    </source>
</evidence>
<proteinExistence type="predicted"/>
<evidence type="ECO:0000256" key="2">
    <source>
        <dbReference type="ARBA" id="ARBA00022679"/>
    </source>
</evidence>